<evidence type="ECO:0000256" key="2">
    <source>
        <dbReference type="ARBA" id="ARBA00004713"/>
    </source>
</evidence>
<evidence type="ECO:0000313" key="14">
    <source>
        <dbReference type="EMBL" id="QJC57308.1"/>
    </source>
</evidence>
<dbReference type="PANTHER" id="PTHR30160">
    <property type="entry name" value="TETRAACYLDISACCHARIDE 4'-KINASE-RELATED"/>
    <property type="match status" value="1"/>
</dbReference>
<dbReference type="SUPFAM" id="SSF53756">
    <property type="entry name" value="UDP-Glycosyltransferase/glycogen phosphorylase"/>
    <property type="match status" value="1"/>
</dbReference>
<protein>
    <recommendedName>
        <fullName evidence="11">Lipopolysaccharide heptosyltransferase 1</fullName>
        <ecNumber evidence="10">2.4.99.23</ecNumber>
    </recommendedName>
    <alternativeName>
        <fullName evidence="12">ADP-heptose:lipopolysaccharide heptosyltransferase I</fullName>
    </alternativeName>
</protein>
<name>A0A6H2HBQ0_9BURK</name>
<keyword evidence="15" id="KW-1185">Reference proteome</keyword>
<comment type="catalytic activity">
    <reaction evidence="13">
        <text>an alpha-Kdo-(2-&gt;4)-alpha-Kdo-(2-&gt;6)-lipid A + ADP-L-glycero-beta-D-manno-heptose = an L-alpha-D-Hep-(1-&gt;5)-[alpha-Kdo-(2-&gt;4)]-alpha-Kdo-(2-&gt;6)-lipid A + ADP + H(+)</text>
        <dbReference type="Rhea" id="RHEA:74067"/>
        <dbReference type="ChEBI" id="CHEBI:15378"/>
        <dbReference type="ChEBI" id="CHEBI:61506"/>
        <dbReference type="ChEBI" id="CHEBI:176431"/>
        <dbReference type="ChEBI" id="CHEBI:193068"/>
        <dbReference type="ChEBI" id="CHEBI:456216"/>
        <dbReference type="EC" id="2.4.99.23"/>
    </reaction>
</comment>
<dbReference type="GO" id="GO:0005886">
    <property type="term" value="C:plasma membrane"/>
    <property type="evidence" value="ECO:0007669"/>
    <property type="project" value="UniProtKB-SubCell"/>
</dbReference>
<evidence type="ECO:0000256" key="6">
    <source>
        <dbReference type="ARBA" id="ARBA00022679"/>
    </source>
</evidence>
<dbReference type="PANTHER" id="PTHR30160:SF19">
    <property type="entry name" value="LIPOPOLYSACCHARIDE HEPTOSYLTRANSFERASE 1"/>
    <property type="match status" value="1"/>
</dbReference>
<dbReference type="Pfam" id="PF01075">
    <property type="entry name" value="Glyco_transf_9"/>
    <property type="match status" value="1"/>
</dbReference>
<organism evidence="14 15">
    <name type="scientific">Polaromonas vacuolata</name>
    <dbReference type="NCBI Taxonomy" id="37448"/>
    <lineage>
        <taxon>Bacteria</taxon>
        <taxon>Pseudomonadati</taxon>
        <taxon>Pseudomonadota</taxon>
        <taxon>Betaproteobacteria</taxon>
        <taxon>Burkholderiales</taxon>
        <taxon>Comamonadaceae</taxon>
        <taxon>Polaromonas</taxon>
    </lineage>
</organism>
<reference evidence="14 15" key="1">
    <citation type="submission" date="2020-04" db="EMBL/GenBank/DDBJ databases">
        <title>Complete genome of a Psychrophilic, Marine, Gas Vacuolate Bacterium Polaromonas vacuolata KCTC 22033T.</title>
        <authorList>
            <person name="Hwang K."/>
            <person name="Kim K.M."/>
        </authorList>
    </citation>
    <scope>NUCLEOTIDE SEQUENCE [LARGE SCALE GENOMIC DNA]</scope>
    <source>
        <strain evidence="14 15">KCTC 22033</strain>
    </source>
</reference>
<sequence length="345" mass="37489">MKILLVKLSSLGDIVHTLPVVQDICAAFPGAQIDWVVEQSFASLLERQPQLHRSIGCKIRRWSKSPLAATTRAEWRSFKAELQRERYDAVIDLQGLTKSAVVSWLARLAPGGKRYALANQTEGSGYEAPTRWLADVAIRIKPHIHAVERGRELAAKALNYSFKPEPNFGLRSFNSANAASYADSTPAQPERIAFVHGTSRADKEWPMAHWLALGLRFNAAGMQIVLLHGNAAELATSQAMADCFNSSQLQAGQYPAAVVMPLLALNTLCDELAGCAGVIGVDSGVSHIAVALDLPHVQLYNFDTAWRTGPVSFPAAKPSRQLSVYGLPVPEVAAVWQAWQCAAQA</sequence>
<dbReference type="CDD" id="cd03789">
    <property type="entry name" value="GT9_LPS_heptosyltransferase"/>
    <property type="match status" value="1"/>
</dbReference>
<comment type="pathway">
    <text evidence="2">Bacterial outer membrane biogenesis; LPS core biosynthesis.</text>
</comment>
<dbReference type="GO" id="GO:0008713">
    <property type="term" value="F:ADP-heptose-lipopolysaccharide heptosyltransferase activity"/>
    <property type="evidence" value="ECO:0007669"/>
    <property type="project" value="TreeGrafter"/>
</dbReference>
<dbReference type="EMBL" id="CP051461">
    <property type="protein sequence ID" value="QJC57308.1"/>
    <property type="molecule type" value="Genomic_DNA"/>
</dbReference>
<comment type="subcellular location">
    <subcellularLocation>
        <location evidence="1">Cell inner membrane</location>
        <topology evidence="1">Peripheral membrane protein</topology>
        <orientation evidence="1">Cytoplasmic side</orientation>
    </subcellularLocation>
</comment>
<evidence type="ECO:0000256" key="7">
    <source>
        <dbReference type="ARBA" id="ARBA00022985"/>
    </source>
</evidence>
<keyword evidence="8" id="KW-0472">Membrane</keyword>
<dbReference type="KEGG" id="pvac:HC248_02629"/>
<keyword evidence="7" id="KW-0448">Lipopolysaccharide biosynthesis</keyword>
<evidence type="ECO:0000256" key="5">
    <source>
        <dbReference type="ARBA" id="ARBA00022676"/>
    </source>
</evidence>
<evidence type="ECO:0000256" key="9">
    <source>
        <dbReference type="ARBA" id="ARBA00043995"/>
    </source>
</evidence>
<dbReference type="InterPro" id="IPR011908">
    <property type="entry name" value="LipoPS_heptosylTferase-I"/>
</dbReference>
<evidence type="ECO:0000256" key="10">
    <source>
        <dbReference type="ARBA" id="ARBA00044041"/>
    </source>
</evidence>
<evidence type="ECO:0000313" key="15">
    <source>
        <dbReference type="Proteomes" id="UP000502041"/>
    </source>
</evidence>
<keyword evidence="4" id="KW-0997">Cell inner membrane</keyword>
<dbReference type="NCBIfam" id="TIGR02193">
    <property type="entry name" value="heptsyl_trn_I"/>
    <property type="match status" value="1"/>
</dbReference>
<dbReference type="GO" id="GO:0009244">
    <property type="term" value="P:lipopolysaccharide core region biosynthetic process"/>
    <property type="evidence" value="ECO:0007669"/>
    <property type="project" value="InterPro"/>
</dbReference>
<keyword evidence="5" id="KW-0328">Glycosyltransferase</keyword>
<dbReference type="InterPro" id="IPR051199">
    <property type="entry name" value="LPS_LOS_Heptosyltrfase"/>
</dbReference>
<evidence type="ECO:0000256" key="11">
    <source>
        <dbReference type="ARBA" id="ARBA00044190"/>
    </source>
</evidence>
<evidence type="ECO:0000256" key="1">
    <source>
        <dbReference type="ARBA" id="ARBA00004515"/>
    </source>
</evidence>
<evidence type="ECO:0000256" key="13">
    <source>
        <dbReference type="ARBA" id="ARBA00049201"/>
    </source>
</evidence>
<evidence type="ECO:0000256" key="12">
    <source>
        <dbReference type="ARBA" id="ARBA00044330"/>
    </source>
</evidence>
<dbReference type="GO" id="GO:0005829">
    <property type="term" value="C:cytosol"/>
    <property type="evidence" value="ECO:0007669"/>
    <property type="project" value="TreeGrafter"/>
</dbReference>
<evidence type="ECO:0000256" key="3">
    <source>
        <dbReference type="ARBA" id="ARBA00022475"/>
    </source>
</evidence>
<proteinExistence type="inferred from homology"/>
<dbReference type="InterPro" id="IPR002201">
    <property type="entry name" value="Glyco_trans_9"/>
</dbReference>
<dbReference type="AlphaFoldDB" id="A0A6H2HBQ0"/>
<keyword evidence="3" id="KW-1003">Cell membrane</keyword>
<dbReference type="Gene3D" id="3.40.50.2000">
    <property type="entry name" value="Glycogen Phosphorylase B"/>
    <property type="match status" value="2"/>
</dbReference>
<dbReference type="RefSeq" id="WP_168922843.1">
    <property type="nucleotide sequence ID" value="NZ_CP051461.1"/>
</dbReference>
<gene>
    <name evidence="14" type="primary">rfaC</name>
    <name evidence="14" type="ORF">HC248_02629</name>
</gene>
<evidence type="ECO:0000256" key="8">
    <source>
        <dbReference type="ARBA" id="ARBA00023136"/>
    </source>
</evidence>
<evidence type="ECO:0000256" key="4">
    <source>
        <dbReference type="ARBA" id="ARBA00022519"/>
    </source>
</evidence>
<comment type="similarity">
    <text evidence="9">Belongs to the glycosyltransferase 9 family.</text>
</comment>
<accession>A0A6H2HBQ0</accession>
<dbReference type="EC" id="2.4.99.23" evidence="10"/>
<dbReference type="Proteomes" id="UP000502041">
    <property type="component" value="Chromosome"/>
</dbReference>
<keyword evidence="6 14" id="KW-0808">Transferase</keyword>